<comment type="subcellular location">
    <subcellularLocation>
        <location evidence="1">Nucleus</location>
    </subcellularLocation>
</comment>
<reference evidence="13" key="1">
    <citation type="submission" date="2022-01" db="EMBL/GenBank/DDBJ databases">
        <authorList>
            <person name="King R."/>
        </authorList>
    </citation>
    <scope>NUCLEOTIDE SEQUENCE</scope>
</reference>
<keyword evidence="4 10" id="KW-0863">Zinc-finger</keyword>
<evidence type="ECO:0000256" key="7">
    <source>
        <dbReference type="ARBA" id="ARBA00023125"/>
    </source>
</evidence>
<dbReference type="PANTHER" id="PTHR47772">
    <property type="entry name" value="ZINC FINGER PROTEIN 200"/>
    <property type="match status" value="1"/>
</dbReference>
<organism evidence="13 14">
    <name type="scientific">Ceutorhynchus assimilis</name>
    <name type="common">cabbage seed weevil</name>
    <dbReference type="NCBI Taxonomy" id="467358"/>
    <lineage>
        <taxon>Eukaryota</taxon>
        <taxon>Metazoa</taxon>
        <taxon>Ecdysozoa</taxon>
        <taxon>Arthropoda</taxon>
        <taxon>Hexapoda</taxon>
        <taxon>Insecta</taxon>
        <taxon>Pterygota</taxon>
        <taxon>Neoptera</taxon>
        <taxon>Endopterygota</taxon>
        <taxon>Coleoptera</taxon>
        <taxon>Polyphaga</taxon>
        <taxon>Cucujiformia</taxon>
        <taxon>Curculionidae</taxon>
        <taxon>Ceutorhynchinae</taxon>
        <taxon>Ceutorhynchus</taxon>
    </lineage>
</organism>
<keyword evidence="2" id="KW-0479">Metal-binding</keyword>
<feature type="domain" description="C2H2-type" evidence="12">
    <location>
        <begin position="453"/>
        <end position="480"/>
    </location>
</feature>
<proteinExistence type="predicted"/>
<evidence type="ECO:0000256" key="6">
    <source>
        <dbReference type="ARBA" id="ARBA00023015"/>
    </source>
</evidence>
<evidence type="ECO:0000256" key="1">
    <source>
        <dbReference type="ARBA" id="ARBA00004123"/>
    </source>
</evidence>
<keyword evidence="8" id="KW-0804">Transcription</keyword>
<evidence type="ECO:0000256" key="8">
    <source>
        <dbReference type="ARBA" id="ARBA00023163"/>
    </source>
</evidence>
<gene>
    <name evidence="13" type="ORF">CEUTPL_LOCUS3880</name>
</gene>
<dbReference type="Proteomes" id="UP001152799">
    <property type="component" value="Chromosome 13"/>
</dbReference>
<dbReference type="InterPro" id="IPR050636">
    <property type="entry name" value="C2H2-ZF_domain-containing"/>
</dbReference>
<dbReference type="PANTHER" id="PTHR47772:SF8">
    <property type="entry name" value="C2H2-TYPE DOMAIN-CONTAINING PROTEIN"/>
    <property type="match status" value="1"/>
</dbReference>
<evidence type="ECO:0000256" key="5">
    <source>
        <dbReference type="ARBA" id="ARBA00022833"/>
    </source>
</evidence>
<keyword evidence="7" id="KW-0238">DNA-binding</keyword>
<feature type="domain" description="C2H2-type" evidence="12">
    <location>
        <begin position="302"/>
        <end position="329"/>
    </location>
</feature>
<dbReference type="InterPro" id="IPR036236">
    <property type="entry name" value="Znf_C2H2_sf"/>
</dbReference>
<evidence type="ECO:0000256" key="2">
    <source>
        <dbReference type="ARBA" id="ARBA00022723"/>
    </source>
</evidence>
<feature type="domain" description="C2H2-type" evidence="12">
    <location>
        <begin position="425"/>
        <end position="452"/>
    </location>
</feature>
<protein>
    <recommendedName>
        <fullName evidence="12">C2H2-type domain-containing protein</fullName>
    </recommendedName>
</protein>
<dbReference type="AlphaFoldDB" id="A0A9P0DKB4"/>
<dbReference type="SUPFAM" id="SSF57667">
    <property type="entry name" value="beta-beta-alpha zinc fingers"/>
    <property type="match status" value="4"/>
</dbReference>
<dbReference type="Pfam" id="PF13912">
    <property type="entry name" value="zf-C2H2_6"/>
    <property type="match status" value="2"/>
</dbReference>
<dbReference type="Pfam" id="PF00096">
    <property type="entry name" value="zf-C2H2"/>
    <property type="match status" value="2"/>
</dbReference>
<dbReference type="PROSITE" id="PS50157">
    <property type="entry name" value="ZINC_FINGER_C2H2_2"/>
    <property type="match status" value="9"/>
</dbReference>
<dbReference type="GO" id="GO:0005634">
    <property type="term" value="C:nucleus"/>
    <property type="evidence" value="ECO:0007669"/>
    <property type="project" value="UniProtKB-SubCell"/>
</dbReference>
<dbReference type="Gene3D" id="3.30.160.60">
    <property type="entry name" value="Classic Zinc Finger"/>
    <property type="match status" value="6"/>
</dbReference>
<evidence type="ECO:0000256" key="3">
    <source>
        <dbReference type="ARBA" id="ARBA00022737"/>
    </source>
</evidence>
<keyword evidence="5" id="KW-0862">Zinc</keyword>
<feature type="region of interest" description="Disordered" evidence="11">
    <location>
        <begin position="144"/>
        <end position="178"/>
    </location>
</feature>
<dbReference type="OrthoDB" id="3437960at2759"/>
<dbReference type="InterPro" id="IPR013087">
    <property type="entry name" value="Znf_C2H2_type"/>
</dbReference>
<feature type="domain" description="C2H2-type" evidence="12">
    <location>
        <begin position="535"/>
        <end position="562"/>
    </location>
</feature>
<evidence type="ECO:0000256" key="4">
    <source>
        <dbReference type="ARBA" id="ARBA00022771"/>
    </source>
</evidence>
<feature type="domain" description="C2H2-type" evidence="12">
    <location>
        <begin position="481"/>
        <end position="508"/>
    </location>
</feature>
<keyword evidence="9" id="KW-0539">Nucleus</keyword>
<feature type="compositionally biased region" description="Acidic residues" evidence="11">
    <location>
        <begin position="161"/>
        <end position="173"/>
    </location>
</feature>
<accession>A0A9P0DKB4</accession>
<evidence type="ECO:0000259" key="12">
    <source>
        <dbReference type="PROSITE" id="PS50157"/>
    </source>
</evidence>
<dbReference type="FunFam" id="3.30.160.60:FF:000064">
    <property type="entry name" value="Early growth response protein 3"/>
    <property type="match status" value="1"/>
</dbReference>
<name>A0A9P0DKB4_9CUCU</name>
<evidence type="ECO:0000256" key="11">
    <source>
        <dbReference type="SAM" id="MobiDB-lite"/>
    </source>
</evidence>
<feature type="domain" description="C2H2-type" evidence="12">
    <location>
        <begin position="261"/>
        <end position="283"/>
    </location>
</feature>
<dbReference type="SMART" id="SM00355">
    <property type="entry name" value="ZnF_C2H2"/>
    <property type="match status" value="14"/>
</dbReference>
<feature type="domain" description="C2H2-type" evidence="12">
    <location>
        <begin position="509"/>
        <end position="536"/>
    </location>
</feature>
<sequence length="655" mass="75898">MKPLKCPLCCEGTFDTHSALKEHIQMNLDNMSCPSCNVRCEIMELPKHLEQCVNNRDNARVSRKTMKQKSGSEFDNLLQVKIEGNGGVVTDENNTTETEDAADVTYSCDMIYSCEMCKMTFDSIEDHLNQYHQDEEVLVETIETEEEPEQQDYLPDHNTFDEPEENFQEEETDSQTSQCEKNKAFSIEKYISDNGRLWKLSQIENSKDLNKKQIIEIFNCQNCKLQFPNLTHFEKHQCQKLTDTDESKVAQKKKKEPRIQYQCAFCCSTYLTLPELQKHMKIHLTGDDSGTTQPKTITMSLHICTVCKTKFPTYKQLKLHSKVHDAIETEESPPFEDAEKQFQCEVCKRTYEKQYKEIHMKSHEDEDQFICVVCNKTLDSRESLVHHSKAHSTAKKFTCSYCKKSFINFLSLEKHINNECQPRSFVCSYCGRRFSRAHEKVKHERIHTGEKPHVCDICGKAFRVKYCLTLHMRTHTGVRPYTCHYCGKQFKSQSVCSHHLKTHFKDRNYKCPFCPKTFKTAVQLAGHKNCHTKPFSCTECSRPFSSLYAIKAHMLSHKKEHSLKFNCNLCGAEYGRSHALKDHLLEFHGYADDERALKEMEESETVEESGEDEAMVEETHVVQIDDGDEESYVVHYTVEANGSIDEDSHMETVEA</sequence>
<keyword evidence="3" id="KW-0677">Repeat</keyword>
<evidence type="ECO:0000256" key="9">
    <source>
        <dbReference type="ARBA" id="ARBA00023242"/>
    </source>
</evidence>
<keyword evidence="14" id="KW-1185">Reference proteome</keyword>
<evidence type="ECO:0000256" key="10">
    <source>
        <dbReference type="PROSITE-ProRule" id="PRU00042"/>
    </source>
</evidence>
<evidence type="ECO:0000313" key="14">
    <source>
        <dbReference type="Proteomes" id="UP001152799"/>
    </source>
</evidence>
<feature type="domain" description="C2H2-type" evidence="12">
    <location>
        <begin position="565"/>
        <end position="588"/>
    </location>
</feature>
<dbReference type="EMBL" id="OU892289">
    <property type="protein sequence ID" value="CAH1124956.1"/>
    <property type="molecule type" value="Genomic_DNA"/>
</dbReference>
<evidence type="ECO:0000313" key="13">
    <source>
        <dbReference type="EMBL" id="CAH1124956.1"/>
    </source>
</evidence>
<dbReference type="PROSITE" id="PS00028">
    <property type="entry name" value="ZINC_FINGER_C2H2_1"/>
    <property type="match status" value="9"/>
</dbReference>
<dbReference type="GO" id="GO:0003677">
    <property type="term" value="F:DNA binding"/>
    <property type="evidence" value="ECO:0007669"/>
    <property type="project" value="UniProtKB-KW"/>
</dbReference>
<dbReference type="GO" id="GO:0008270">
    <property type="term" value="F:zinc ion binding"/>
    <property type="evidence" value="ECO:0007669"/>
    <property type="project" value="UniProtKB-KW"/>
</dbReference>
<feature type="domain" description="C2H2-type" evidence="12">
    <location>
        <begin position="369"/>
        <end position="396"/>
    </location>
</feature>
<keyword evidence="6" id="KW-0805">Transcription regulation</keyword>
<dbReference type="Pfam" id="PF13894">
    <property type="entry name" value="zf-C2H2_4"/>
    <property type="match status" value="1"/>
</dbReference>